<dbReference type="Proteomes" id="UP001341245">
    <property type="component" value="Unassembled WGS sequence"/>
</dbReference>
<evidence type="ECO:0000256" key="2">
    <source>
        <dbReference type="ARBA" id="ARBA00012758"/>
    </source>
</evidence>
<comment type="caution">
    <text evidence="6">The sequence shown here is derived from an EMBL/GenBank/DDBJ whole genome shotgun (WGS) entry which is preliminary data.</text>
</comment>
<dbReference type="InterPro" id="IPR013148">
    <property type="entry name" value="Glyco_hydro_32_N"/>
</dbReference>
<organism evidence="6 7">
    <name type="scientific">Aureobasidium pullulans</name>
    <name type="common">Black yeast</name>
    <name type="synonym">Pullularia pullulans</name>
    <dbReference type="NCBI Taxonomy" id="5580"/>
    <lineage>
        <taxon>Eukaryota</taxon>
        <taxon>Fungi</taxon>
        <taxon>Dikarya</taxon>
        <taxon>Ascomycota</taxon>
        <taxon>Pezizomycotina</taxon>
        <taxon>Dothideomycetes</taxon>
        <taxon>Dothideomycetidae</taxon>
        <taxon>Dothideales</taxon>
        <taxon>Saccotheciaceae</taxon>
        <taxon>Aureobasidium</taxon>
    </lineage>
</organism>
<evidence type="ECO:0000313" key="7">
    <source>
        <dbReference type="Proteomes" id="UP001341245"/>
    </source>
</evidence>
<dbReference type="InterPro" id="IPR001362">
    <property type="entry name" value="Glyco_hydro_32"/>
</dbReference>
<dbReference type="SMART" id="SM00640">
    <property type="entry name" value="Glyco_32"/>
    <property type="match status" value="1"/>
</dbReference>
<name>A0ABR0TK33_AURPU</name>
<sequence>MPATTESSLSGVLVHSTAYRRPSATQASADAIPLLIDDVYHIFHLATPSNTVHHPPRLRSSWCRMRSFDLIQWHRDSLPIVQPGTDHANHADPDGAWTGSAIIGPDGKLNIFYTGYNLAKDGQQKILKVQASDRHGSVFEKGSEEIKIVCTPKERATYENIDFRDPYVFFNEQEGLYWMLLGTRLAKGSPWSRGCLALLRSQDLSSWQLQTEPFYMPNDMYCPECPELFTLNNGKWYLVYSRFQAPDAGTVYRMADSPYGPFRVPRDGSNGRLDGRRWYAAKSCEKQGDPTKRIFFGWIGDYNKADKKWLWGGDMALPREVSARDDGTLFIDLAIPLLDQGMSSTGLLTPPYPTKSSSMQLSSIGTTQYQYLDSIDIPAPSALHCLTFTIQTMDAHSFGLVFDTDSNMPGPKLRLIRSADGSFEATLLTSLPPLDDFWADQYNLYLPRSIDGPEIIRHVGLRLEDPIKVLRTDDLIQIFLGGRVMSYRIVPDVSEAIEKHRNAPDCSPGTLAYSVFVEDGEVVLHNVSTCMIE</sequence>
<comment type="similarity">
    <text evidence="1">Belongs to the glycosyl hydrolase 32 family.</text>
</comment>
<dbReference type="Pfam" id="PF00251">
    <property type="entry name" value="Glyco_hydro_32N"/>
    <property type="match status" value="1"/>
</dbReference>
<reference evidence="6 7" key="1">
    <citation type="submission" date="2023-11" db="EMBL/GenBank/DDBJ databases">
        <title>Draft genome sequence and annotation of the polyextremotolerant black yeast-like fungus Aureobasidium pullulans NRRL 62042.</title>
        <authorList>
            <person name="Dielentheis-Frenken M.R.E."/>
            <person name="Wibberg D."/>
            <person name="Blank L.M."/>
            <person name="Tiso T."/>
        </authorList>
    </citation>
    <scope>NUCLEOTIDE SEQUENCE [LARGE SCALE GENOMIC DNA]</scope>
    <source>
        <strain evidence="6 7">NRRL 62042</strain>
    </source>
</reference>
<keyword evidence="4" id="KW-0326">Glycosidase</keyword>
<dbReference type="InterPro" id="IPR023296">
    <property type="entry name" value="Glyco_hydro_beta-prop_sf"/>
</dbReference>
<feature type="domain" description="Glycosyl hydrolase family 32 N-terminal" evidence="5">
    <location>
        <begin position="34"/>
        <end position="327"/>
    </location>
</feature>
<evidence type="ECO:0000256" key="4">
    <source>
        <dbReference type="ARBA" id="ARBA00023295"/>
    </source>
</evidence>
<protein>
    <recommendedName>
        <fullName evidence="2">beta-fructofuranosidase</fullName>
        <ecNumber evidence="2">3.2.1.26</ecNumber>
    </recommendedName>
</protein>
<dbReference type="EMBL" id="JASGXD010000006">
    <property type="protein sequence ID" value="KAK6004816.1"/>
    <property type="molecule type" value="Genomic_DNA"/>
</dbReference>
<evidence type="ECO:0000256" key="1">
    <source>
        <dbReference type="ARBA" id="ARBA00009902"/>
    </source>
</evidence>
<dbReference type="Gene3D" id="2.115.10.20">
    <property type="entry name" value="Glycosyl hydrolase domain, family 43"/>
    <property type="match status" value="1"/>
</dbReference>
<dbReference type="CDD" id="cd08995">
    <property type="entry name" value="GH32_EcAec43-like"/>
    <property type="match status" value="1"/>
</dbReference>
<dbReference type="EC" id="3.2.1.26" evidence="2"/>
<gene>
    <name evidence="6" type="ORF">QM012_007595</name>
</gene>
<proteinExistence type="inferred from homology"/>
<evidence type="ECO:0000256" key="3">
    <source>
        <dbReference type="ARBA" id="ARBA00022801"/>
    </source>
</evidence>
<evidence type="ECO:0000313" key="6">
    <source>
        <dbReference type="EMBL" id="KAK6004816.1"/>
    </source>
</evidence>
<keyword evidence="3" id="KW-0378">Hydrolase</keyword>
<dbReference type="InterPro" id="IPR051214">
    <property type="entry name" value="GH32_Enzymes"/>
</dbReference>
<dbReference type="PANTHER" id="PTHR43101">
    <property type="entry name" value="BETA-FRUCTOSIDASE"/>
    <property type="match status" value="1"/>
</dbReference>
<keyword evidence="7" id="KW-1185">Reference proteome</keyword>
<accession>A0ABR0TK33</accession>
<dbReference type="PANTHER" id="PTHR43101:SF1">
    <property type="entry name" value="BETA-FRUCTOSIDASE"/>
    <property type="match status" value="1"/>
</dbReference>
<evidence type="ECO:0000259" key="5">
    <source>
        <dbReference type="Pfam" id="PF00251"/>
    </source>
</evidence>
<dbReference type="SUPFAM" id="SSF75005">
    <property type="entry name" value="Arabinanase/levansucrase/invertase"/>
    <property type="match status" value="1"/>
</dbReference>